<comment type="subcellular location">
    <subcellularLocation>
        <location evidence="2">Cytoplasmic vesicle</location>
        <location evidence="2">Autophagosome</location>
    </subcellularLocation>
    <subcellularLocation>
        <location evidence="1">Lysosome</location>
    </subcellularLocation>
</comment>
<name>A0ABM3WQ26_ERIEU</name>
<dbReference type="PROSITE" id="PS00204">
    <property type="entry name" value="FERRITIN_2"/>
    <property type="match status" value="1"/>
</dbReference>
<evidence type="ECO:0000256" key="1">
    <source>
        <dbReference type="ARBA" id="ARBA00004371"/>
    </source>
</evidence>
<comment type="function">
    <text evidence="12">Stores iron in a soluble, non-toxic, readily available form. Important for iron homeostasis. Iron is taken up in the ferrous form and deposited as ferric hydroxides after oxidation.</text>
</comment>
<keyword evidence="8" id="KW-0458">Lysosome</keyword>
<gene>
    <name evidence="15" type="primary">LOC103128377</name>
</gene>
<keyword evidence="14" id="KW-1185">Reference proteome</keyword>
<evidence type="ECO:0000256" key="9">
    <source>
        <dbReference type="ARBA" id="ARBA00044959"/>
    </source>
</evidence>
<dbReference type="CDD" id="cd01056">
    <property type="entry name" value="Euk_Ferritin"/>
    <property type="match status" value="1"/>
</dbReference>
<evidence type="ECO:0000313" key="14">
    <source>
        <dbReference type="Proteomes" id="UP001652624"/>
    </source>
</evidence>
<feature type="domain" description="Ferritin-like diiron" evidence="13">
    <location>
        <begin position="16"/>
        <end position="163"/>
    </location>
</feature>
<evidence type="ECO:0000256" key="8">
    <source>
        <dbReference type="ARBA" id="ARBA00023228"/>
    </source>
</evidence>
<evidence type="ECO:0000256" key="11">
    <source>
        <dbReference type="ARBA" id="ARBA00047990"/>
    </source>
</evidence>
<keyword evidence="5 12" id="KW-0479">Metal-binding</keyword>
<comment type="subunit">
    <text evidence="9">Oligomer of 24 subunits. There are two types of subunits: L (light) chain and H (heavy) chain. The major chain can be light or heavy, depending on the species and tissue type. The functional molecule forms a roughly spherical shell with a diameter of 12 nm and contains a central cavity into which the insoluble mineral iron core is deposited. Interacts with NCOA4; NCOA4 promotes targeting of the iron-binding ferritin complex to autolysosomes following starvation or iron depletion.</text>
</comment>
<dbReference type="InterPro" id="IPR009040">
    <property type="entry name" value="Ferritin-like_diiron"/>
</dbReference>
<evidence type="ECO:0000256" key="6">
    <source>
        <dbReference type="ARBA" id="ARBA00023002"/>
    </source>
</evidence>
<dbReference type="GeneID" id="103128377"/>
<evidence type="ECO:0000256" key="7">
    <source>
        <dbReference type="ARBA" id="ARBA00023004"/>
    </source>
</evidence>
<evidence type="ECO:0000256" key="4">
    <source>
        <dbReference type="ARBA" id="ARBA00022434"/>
    </source>
</evidence>
<evidence type="ECO:0000259" key="13">
    <source>
        <dbReference type="PROSITE" id="PS50905"/>
    </source>
</evidence>
<dbReference type="InterPro" id="IPR012347">
    <property type="entry name" value="Ferritin-like"/>
</dbReference>
<protein>
    <recommendedName>
        <fullName evidence="12">Ferritin</fullName>
    </recommendedName>
</protein>
<evidence type="ECO:0000256" key="10">
    <source>
        <dbReference type="ARBA" id="ARBA00045964"/>
    </source>
</evidence>
<comment type="catalytic activity">
    <reaction evidence="11">
        <text>4 Fe(2+) + O2 + 4 H(+) = 4 Fe(3+) + 2 H2O</text>
        <dbReference type="Rhea" id="RHEA:11148"/>
        <dbReference type="ChEBI" id="CHEBI:15377"/>
        <dbReference type="ChEBI" id="CHEBI:15378"/>
        <dbReference type="ChEBI" id="CHEBI:15379"/>
        <dbReference type="ChEBI" id="CHEBI:29033"/>
        <dbReference type="ChEBI" id="CHEBI:29034"/>
        <dbReference type="EC" id="1.16.3.1"/>
    </reaction>
</comment>
<proteinExistence type="inferred from homology"/>
<dbReference type="Proteomes" id="UP001652624">
    <property type="component" value="Chromosome X"/>
</dbReference>
<keyword evidence="7 12" id="KW-0408">Iron</keyword>
<dbReference type="InterPro" id="IPR001519">
    <property type="entry name" value="Ferritin"/>
</dbReference>
<accession>A0ABM3WQ26</accession>
<keyword evidence="6" id="KW-0560">Oxidoreductase</keyword>
<dbReference type="InterPro" id="IPR008331">
    <property type="entry name" value="Ferritin_DPS_dom"/>
</dbReference>
<sequence>MEAQPPPPPPPPRVRPSCYSNCEYSINMQINLELYASSVYLSMSCYFGRDDVALRHLAQFFLRLSSEERAHAEKLIQFQHQRGVHTNLPDIHVCDDWETGPKAMNFALSLEKHVNQNLSNLHKLATDMNDTQLCDFLNNHYLHVQVKSINNQTKLRTPEEDLAEYFFHKLTLDD</sequence>
<dbReference type="Pfam" id="PF00210">
    <property type="entry name" value="Ferritin"/>
    <property type="match status" value="1"/>
</dbReference>
<dbReference type="Gene3D" id="1.20.1260.10">
    <property type="match status" value="1"/>
</dbReference>
<organism evidence="14 15">
    <name type="scientific">Erinaceus europaeus</name>
    <name type="common">Western European hedgehog</name>
    <dbReference type="NCBI Taxonomy" id="9365"/>
    <lineage>
        <taxon>Eukaryota</taxon>
        <taxon>Metazoa</taxon>
        <taxon>Chordata</taxon>
        <taxon>Craniata</taxon>
        <taxon>Vertebrata</taxon>
        <taxon>Euteleostomi</taxon>
        <taxon>Mammalia</taxon>
        <taxon>Eutheria</taxon>
        <taxon>Laurasiatheria</taxon>
        <taxon>Eulipotyphla</taxon>
        <taxon>Erinaceidae</taxon>
        <taxon>Erinaceinae</taxon>
        <taxon>Erinaceus</taxon>
    </lineage>
</organism>
<comment type="similarity">
    <text evidence="3 12">Belongs to the ferritin family.</text>
</comment>
<keyword evidence="4 12" id="KW-0409">Iron storage</keyword>
<evidence type="ECO:0000313" key="15">
    <source>
        <dbReference type="RefSeq" id="XP_060038667.1"/>
    </source>
</evidence>
<reference evidence="15" key="1">
    <citation type="submission" date="2025-08" db="UniProtKB">
        <authorList>
            <consortium name="RefSeq"/>
        </authorList>
    </citation>
    <scope>IDENTIFICATION</scope>
</reference>
<dbReference type="InterPro" id="IPR009078">
    <property type="entry name" value="Ferritin-like_SF"/>
</dbReference>
<dbReference type="PROSITE" id="PS50905">
    <property type="entry name" value="FERRITIN_LIKE"/>
    <property type="match status" value="1"/>
</dbReference>
<dbReference type="SUPFAM" id="SSF47240">
    <property type="entry name" value="Ferritin-like"/>
    <property type="match status" value="1"/>
</dbReference>
<dbReference type="PANTHER" id="PTHR11431:SF37">
    <property type="entry name" value="FERRITIN HEAVY CHAIN"/>
    <property type="match status" value="1"/>
</dbReference>
<dbReference type="PANTHER" id="PTHR11431">
    <property type="entry name" value="FERRITIN"/>
    <property type="match status" value="1"/>
</dbReference>
<dbReference type="InterPro" id="IPR014034">
    <property type="entry name" value="Ferritin_CS"/>
</dbReference>
<evidence type="ECO:0000256" key="5">
    <source>
        <dbReference type="ARBA" id="ARBA00022723"/>
    </source>
</evidence>
<evidence type="ECO:0000256" key="2">
    <source>
        <dbReference type="ARBA" id="ARBA00004419"/>
    </source>
</evidence>
<evidence type="ECO:0000256" key="12">
    <source>
        <dbReference type="RuleBase" id="RU361145"/>
    </source>
</evidence>
<evidence type="ECO:0000256" key="3">
    <source>
        <dbReference type="ARBA" id="ARBA00007513"/>
    </source>
</evidence>
<comment type="function">
    <text evidence="10">Stores iron in a soluble, non-toxic, readily available form. Important for iron homeostasis. Has ferroxidase activity. Iron is taken up in the ferrous form and deposited as ferric hydroxides after oxidation. Also plays a role in delivery of iron to cells. Mediates iron uptake in capsule cells of the developing kidney. Delivery to lysosomes is mediated by the cargo receptor NCOA4 for autophagic degradation and release of iron.</text>
</comment>
<dbReference type="RefSeq" id="XP_060038667.1">
    <property type="nucleotide sequence ID" value="XM_060182684.1"/>
</dbReference>